<keyword evidence="4" id="KW-0223">Dioxygenase</keyword>
<keyword evidence="2" id="KW-0408">Iron</keyword>
<dbReference type="RefSeq" id="WP_232649379.1">
    <property type="nucleotide sequence ID" value="NZ_JAJSBI010000007.1"/>
</dbReference>
<protein>
    <submittedName>
        <fullName evidence="4">TauD/TfdA family dioxygenase</fullName>
    </submittedName>
</protein>
<accession>A0A9Q3VPX7</accession>
<reference evidence="4" key="1">
    <citation type="submission" date="2021-12" db="EMBL/GenBank/DDBJ databases">
        <authorList>
            <person name="Lee J.-H."/>
            <person name="Kim S.-B."/>
        </authorList>
    </citation>
    <scope>NUCLEOTIDE SEQUENCE</scope>
    <source>
        <strain evidence="4">NR30</strain>
    </source>
</reference>
<dbReference type="Gene3D" id="3.60.130.10">
    <property type="entry name" value="Clavaminate synthase-like"/>
    <property type="match status" value="1"/>
</dbReference>
<dbReference type="AlphaFoldDB" id="A0A9Q3VPX7"/>
<evidence type="ECO:0000256" key="1">
    <source>
        <dbReference type="ARBA" id="ARBA00023002"/>
    </source>
</evidence>
<dbReference type="Pfam" id="PF02668">
    <property type="entry name" value="TauD"/>
    <property type="match status" value="1"/>
</dbReference>
<comment type="caution">
    <text evidence="4">The sequence shown here is derived from an EMBL/GenBank/DDBJ whole genome shotgun (WGS) entry which is preliminary data.</text>
</comment>
<dbReference type="GO" id="GO:0051213">
    <property type="term" value="F:dioxygenase activity"/>
    <property type="evidence" value="ECO:0007669"/>
    <property type="project" value="UniProtKB-KW"/>
</dbReference>
<dbReference type="EMBL" id="JAJSBI010000007">
    <property type="protein sequence ID" value="MCD9875258.1"/>
    <property type="molecule type" value="Genomic_DNA"/>
</dbReference>
<dbReference type="InterPro" id="IPR042098">
    <property type="entry name" value="TauD-like_sf"/>
</dbReference>
<name>A0A9Q3VPX7_9ACTN</name>
<dbReference type="SUPFAM" id="SSF51197">
    <property type="entry name" value="Clavaminate synthase-like"/>
    <property type="match status" value="1"/>
</dbReference>
<gene>
    <name evidence="4" type="ORF">LJ657_16580</name>
</gene>
<sequence length="307" mass="33979">MPTPPLPEYRLSLAPEFVAELVKSTTILPEWELKDGLLAPEIAQRYRRTLSGLPSVSVIAATCEWLLNAPDGEGFVVLELGGLLDAVDTQADYLRAITAMLSLIARPLRAFDRWPLWKPLDTNLSLDPMPATGSGYGPMHIDVVNSTWPPDYSALLCVHPAPKGQGHSLVSQVRRAVDRLSYGDTDLLSHPKYEGGAFHELSGVGREWTPFPVIDGRSPLGGFVRFTAKMLADAAPDDPYAKAARALERELIGGQRRFPLKRGDLLIVNQHLCCHGREDLSDDQEDKPEDERRLLLQIFLRRGEALS</sequence>
<dbReference type="Proteomes" id="UP001108029">
    <property type="component" value="Unassembled WGS sequence"/>
</dbReference>
<keyword evidence="1" id="KW-0560">Oxidoreductase</keyword>
<keyword evidence="5" id="KW-1185">Reference proteome</keyword>
<evidence type="ECO:0000259" key="3">
    <source>
        <dbReference type="Pfam" id="PF02668"/>
    </source>
</evidence>
<evidence type="ECO:0000313" key="5">
    <source>
        <dbReference type="Proteomes" id="UP001108029"/>
    </source>
</evidence>
<dbReference type="InterPro" id="IPR003819">
    <property type="entry name" value="TauD/TfdA-like"/>
</dbReference>
<organism evidence="4 5">
    <name type="scientific">Streptomyces guryensis</name>
    <dbReference type="NCBI Taxonomy" id="2886947"/>
    <lineage>
        <taxon>Bacteria</taxon>
        <taxon>Bacillati</taxon>
        <taxon>Actinomycetota</taxon>
        <taxon>Actinomycetes</taxon>
        <taxon>Kitasatosporales</taxon>
        <taxon>Streptomycetaceae</taxon>
        <taxon>Streptomyces</taxon>
    </lineage>
</organism>
<evidence type="ECO:0000256" key="2">
    <source>
        <dbReference type="ARBA" id="ARBA00023004"/>
    </source>
</evidence>
<feature type="domain" description="TauD/TfdA-like" evidence="3">
    <location>
        <begin position="131"/>
        <end position="287"/>
    </location>
</feature>
<proteinExistence type="predicted"/>
<evidence type="ECO:0000313" key="4">
    <source>
        <dbReference type="EMBL" id="MCD9875258.1"/>
    </source>
</evidence>